<evidence type="ECO:0000313" key="2">
    <source>
        <dbReference type="Proteomes" id="UP001372834"/>
    </source>
</evidence>
<evidence type="ECO:0000313" key="1">
    <source>
        <dbReference type="EMBL" id="KAK6642916.1"/>
    </source>
</evidence>
<proteinExistence type="predicted"/>
<feature type="non-terminal residue" evidence="1">
    <location>
        <position position="52"/>
    </location>
</feature>
<accession>A0AAN8SC97</accession>
<gene>
    <name evidence="1" type="ORF">RUM43_004418</name>
</gene>
<dbReference type="EMBL" id="JAWJWE010000002">
    <property type="protein sequence ID" value="KAK6642916.1"/>
    <property type="molecule type" value="Genomic_DNA"/>
</dbReference>
<name>A0AAN8SC97_POLSC</name>
<organism evidence="1 2">
    <name type="scientific">Polyplax serrata</name>
    <name type="common">Common mouse louse</name>
    <dbReference type="NCBI Taxonomy" id="468196"/>
    <lineage>
        <taxon>Eukaryota</taxon>
        <taxon>Metazoa</taxon>
        <taxon>Ecdysozoa</taxon>
        <taxon>Arthropoda</taxon>
        <taxon>Hexapoda</taxon>
        <taxon>Insecta</taxon>
        <taxon>Pterygota</taxon>
        <taxon>Neoptera</taxon>
        <taxon>Paraneoptera</taxon>
        <taxon>Psocodea</taxon>
        <taxon>Troctomorpha</taxon>
        <taxon>Phthiraptera</taxon>
        <taxon>Anoplura</taxon>
        <taxon>Polyplacidae</taxon>
        <taxon>Polyplax</taxon>
    </lineage>
</organism>
<dbReference type="Proteomes" id="UP001372834">
    <property type="component" value="Unassembled WGS sequence"/>
</dbReference>
<protein>
    <submittedName>
        <fullName evidence="1">Uncharacterized protein</fullName>
    </submittedName>
</protein>
<dbReference type="AlphaFoldDB" id="A0AAN8SC97"/>
<sequence length="52" mass="5889">MIDSREKGIVAKGDGMYRNNCLQTEMKKQLLFAGGRRPLPRTPLDVRRSAGR</sequence>
<comment type="caution">
    <text evidence="1">The sequence shown here is derived from an EMBL/GenBank/DDBJ whole genome shotgun (WGS) entry which is preliminary data.</text>
</comment>
<reference evidence="1 2" key="1">
    <citation type="submission" date="2023-10" db="EMBL/GenBank/DDBJ databases">
        <title>Genomes of two closely related lineages of the louse Polyplax serrata with different host specificities.</title>
        <authorList>
            <person name="Martinu J."/>
            <person name="Tarabai H."/>
            <person name="Stefka J."/>
            <person name="Hypsa V."/>
        </authorList>
    </citation>
    <scope>NUCLEOTIDE SEQUENCE [LARGE SCALE GENOMIC DNA]</scope>
    <source>
        <strain evidence="1">HR10_N</strain>
    </source>
</reference>